<proteinExistence type="predicted"/>
<reference evidence="1" key="1">
    <citation type="journal article" date="2015" name="Nature">
        <title>Complex archaea that bridge the gap between prokaryotes and eukaryotes.</title>
        <authorList>
            <person name="Spang A."/>
            <person name="Saw J.H."/>
            <person name="Jorgensen S.L."/>
            <person name="Zaremba-Niedzwiedzka K."/>
            <person name="Martijn J."/>
            <person name="Lind A.E."/>
            <person name="van Eijk R."/>
            <person name="Schleper C."/>
            <person name="Guy L."/>
            <person name="Ettema T.J."/>
        </authorList>
    </citation>
    <scope>NUCLEOTIDE SEQUENCE</scope>
</reference>
<protein>
    <submittedName>
        <fullName evidence="1">Uncharacterized protein</fullName>
    </submittedName>
</protein>
<organism evidence="1">
    <name type="scientific">marine sediment metagenome</name>
    <dbReference type="NCBI Taxonomy" id="412755"/>
    <lineage>
        <taxon>unclassified sequences</taxon>
        <taxon>metagenomes</taxon>
        <taxon>ecological metagenomes</taxon>
    </lineage>
</organism>
<sequence length="68" mass="8153">MNKNVSFYQQLKPYTRSIKARIEIMNFISDRINKLRLSYIGENYPKKNGDKYLIALRDIQELLNDTKK</sequence>
<gene>
    <name evidence="1" type="ORF">LCGC14_0364520</name>
</gene>
<dbReference type="EMBL" id="LAZR01000286">
    <property type="protein sequence ID" value="KKN76960.1"/>
    <property type="molecule type" value="Genomic_DNA"/>
</dbReference>
<comment type="caution">
    <text evidence="1">The sequence shown here is derived from an EMBL/GenBank/DDBJ whole genome shotgun (WGS) entry which is preliminary data.</text>
</comment>
<evidence type="ECO:0000313" key="1">
    <source>
        <dbReference type="EMBL" id="KKN76960.1"/>
    </source>
</evidence>
<dbReference type="AlphaFoldDB" id="A0A0F9T6W9"/>
<name>A0A0F9T6W9_9ZZZZ</name>
<accession>A0A0F9T6W9</accession>